<dbReference type="Proteomes" id="UP001500804">
    <property type="component" value="Unassembled WGS sequence"/>
</dbReference>
<dbReference type="EMBL" id="BAABJO010000001">
    <property type="protein sequence ID" value="GAA5110871.1"/>
    <property type="molecule type" value="Genomic_DNA"/>
</dbReference>
<feature type="domain" description="NAD-dependent epimerase/dehydratase" evidence="2">
    <location>
        <begin position="14"/>
        <end position="54"/>
    </location>
</feature>
<evidence type="ECO:0000313" key="4">
    <source>
        <dbReference type="Proteomes" id="UP001500804"/>
    </source>
</evidence>
<dbReference type="Pfam" id="PF01370">
    <property type="entry name" value="Epimerase"/>
    <property type="match status" value="1"/>
</dbReference>
<organism evidence="3 4">
    <name type="scientific">Pseudonocardia adelaidensis</name>
    <dbReference type="NCBI Taxonomy" id="648754"/>
    <lineage>
        <taxon>Bacteria</taxon>
        <taxon>Bacillati</taxon>
        <taxon>Actinomycetota</taxon>
        <taxon>Actinomycetes</taxon>
        <taxon>Pseudonocardiales</taxon>
        <taxon>Pseudonocardiaceae</taxon>
        <taxon>Pseudonocardia</taxon>
    </lineage>
</organism>
<comment type="similarity">
    <text evidence="1">Belongs to the NAD(P)-dependent epimerase/dehydratase family.</text>
</comment>
<protein>
    <recommendedName>
        <fullName evidence="2">NAD-dependent epimerase/dehydratase domain-containing protein</fullName>
    </recommendedName>
</protein>
<evidence type="ECO:0000313" key="3">
    <source>
        <dbReference type="EMBL" id="GAA5110871.1"/>
    </source>
</evidence>
<name>A0ABP9N702_9PSEU</name>
<dbReference type="Gene3D" id="3.40.50.720">
    <property type="entry name" value="NAD(P)-binding Rossmann-like Domain"/>
    <property type="match status" value="1"/>
</dbReference>
<dbReference type="RefSeq" id="WP_345602693.1">
    <property type="nucleotide sequence ID" value="NZ_BAABJO010000001.1"/>
</dbReference>
<reference evidence="4" key="1">
    <citation type="journal article" date="2019" name="Int. J. Syst. Evol. Microbiol.">
        <title>The Global Catalogue of Microorganisms (GCM) 10K type strain sequencing project: providing services to taxonomists for standard genome sequencing and annotation.</title>
        <authorList>
            <consortium name="The Broad Institute Genomics Platform"/>
            <consortium name="The Broad Institute Genome Sequencing Center for Infectious Disease"/>
            <person name="Wu L."/>
            <person name="Ma J."/>
        </authorList>
    </citation>
    <scope>NUCLEOTIDE SEQUENCE [LARGE SCALE GENOMIC DNA]</scope>
    <source>
        <strain evidence="4">JCM 18302</strain>
    </source>
</reference>
<dbReference type="PANTHER" id="PTHR43000">
    <property type="entry name" value="DTDP-D-GLUCOSE 4,6-DEHYDRATASE-RELATED"/>
    <property type="match status" value="1"/>
</dbReference>
<proteinExistence type="inferred from homology"/>
<dbReference type="InterPro" id="IPR036291">
    <property type="entry name" value="NAD(P)-bd_dom_sf"/>
</dbReference>
<sequence>MRGDEVPDGRHTCSLKVFGDGCQTRDYVFVEDVAKANLAAGARRSITHHEYNIGSGTEVSVLDLLATVTEMLEIDPIAAAPDFLPPRPGEVRRSCLDVSRARDDLGLPAPTPLHIGLATTAAWIRSERHHLDERENLLRVDRGIDRGQHGTAIGQPASEP</sequence>
<keyword evidence="4" id="KW-1185">Reference proteome</keyword>
<evidence type="ECO:0000259" key="2">
    <source>
        <dbReference type="Pfam" id="PF01370"/>
    </source>
</evidence>
<dbReference type="SUPFAM" id="SSF51735">
    <property type="entry name" value="NAD(P)-binding Rossmann-fold domains"/>
    <property type="match status" value="1"/>
</dbReference>
<accession>A0ABP9N702</accession>
<dbReference type="InterPro" id="IPR001509">
    <property type="entry name" value="Epimerase_deHydtase"/>
</dbReference>
<dbReference type="PRINTS" id="PR01713">
    <property type="entry name" value="NUCEPIMERASE"/>
</dbReference>
<gene>
    <name evidence="3" type="ORF">GCM10023320_03120</name>
</gene>
<comment type="caution">
    <text evidence="3">The sequence shown here is derived from an EMBL/GenBank/DDBJ whole genome shotgun (WGS) entry which is preliminary data.</text>
</comment>
<evidence type="ECO:0000256" key="1">
    <source>
        <dbReference type="ARBA" id="ARBA00007637"/>
    </source>
</evidence>